<organism evidence="1">
    <name type="scientific">Sipha flava</name>
    <name type="common">yellow sugarcane aphid</name>
    <dbReference type="NCBI Taxonomy" id="143950"/>
    <lineage>
        <taxon>Eukaryota</taxon>
        <taxon>Metazoa</taxon>
        <taxon>Ecdysozoa</taxon>
        <taxon>Arthropoda</taxon>
        <taxon>Hexapoda</taxon>
        <taxon>Insecta</taxon>
        <taxon>Pterygota</taxon>
        <taxon>Neoptera</taxon>
        <taxon>Paraneoptera</taxon>
        <taxon>Hemiptera</taxon>
        <taxon>Sternorrhyncha</taxon>
        <taxon>Aphidomorpha</taxon>
        <taxon>Aphidoidea</taxon>
        <taxon>Aphididae</taxon>
        <taxon>Sipha</taxon>
    </lineage>
</organism>
<protein>
    <submittedName>
        <fullName evidence="1">Uncharacterized protein</fullName>
    </submittedName>
</protein>
<dbReference type="EMBL" id="GGMS01014249">
    <property type="protein sequence ID" value="MBY83452.1"/>
    <property type="molecule type" value="Transcribed_RNA"/>
</dbReference>
<gene>
    <name evidence="1" type="ORF">g.51906</name>
</gene>
<evidence type="ECO:0000313" key="1">
    <source>
        <dbReference type="EMBL" id="MBY83452.1"/>
    </source>
</evidence>
<dbReference type="AlphaFoldDB" id="A0A2S2R285"/>
<accession>A0A2S2R285</accession>
<reference evidence="1" key="1">
    <citation type="submission" date="2018-04" db="EMBL/GenBank/DDBJ databases">
        <title>Transcriptome assembly of Sipha flava.</title>
        <authorList>
            <person name="Scully E.D."/>
            <person name="Geib S.M."/>
            <person name="Palmer N.A."/>
            <person name="Koch K."/>
            <person name="Bradshaw J."/>
            <person name="Heng-Moss T."/>
            <person name="Sarath G."/>
        </authorList>
    </citation>
    <scope>NUCLEOTIDE SEQUENCE</scope>
</reference>
<proteinExistence type="predicted"/>
<sequence>MSENIESVGVESTERAGIEARTVRAKEFLRHLSIFLKGENHNERRNSEKSNEVELMCFVEHMNSANNLMTEPYDVTEVLHISIPIVGFAQEVIDSQTSNLICNELGNILEELIEDGVL</sequence>
<name>A0A2S2R285_9HEMI</name>